<dbReference type="STRING" id="47500.AF333_19560"/>
<dbReference type="RefSeq" id="WP_043064777.1">
    <property type="nucleotide sequence ID" value="NZ_BJOA01000051.1"/>
</dbReference>
<evidence type="ECO:0000313" key="4">
    <source>
        <dbReference type="Proteomes" id="UP000037269"/>
    </source>
</evidence>
<dbReference type="InterPro" id="IPR058776">
    <property type="entry name" value="KhtT-like_N"/>
</dbReference>
<dbReference type="Proteomes" id="UP000182836">
    <property type="component" value="Unassembled WGS sequence"/>
</dbReference>
<evidence type="ECO:0000313" key="2">
    <source>
        <dbReference type="EMBL" id="KON97341.1"/>
    </source>
</evidence>
<reference evidence="2 4" key="1">
    <citation type="submission" date="2015-07" db="EMBL/GenBank/DDBJ databases">
        <title>Fjat-14205 dsm 2895.</title>
        <authorList>
            <person name="Liu B."/>
            <person name="Wang J."/>
            <person name="Zhu Y."/>
            <person name="Liu G."/>
            <person name="Chen Q."/>
            <person name="Chen Z."/>
            <person name="Lan J."/>
            <person name="Che J."/>
            <person name="Ge C."/>
            <person name="Shi H."/>
            <person name="Pan Z."/>
            <person name="Liu X."/>
        </authorList>
    </citation>
    <scope>NUCLEOTIDE SEQUENCE [LARGE SCALE GENOMIC DNA]</scope>
    <source>
        <strain evidence="2 4">DSM 2895</strain>
    </source>
</reference>
<gene>
    <name evidence="2" type="ORF">AF333_19560</name>
    <name evidence="3" type="ORF">SAMN04487909_110119</name>
</gene>
<dbReference type="PANTHER" id="PTHR30445:SF8">
    <property type="entry name" value="K(+)_H(+) ANTIPORTER SUBUNIT KHTT"/>
    <property type="match status" value="1"/>
</dbReference>
<dbReference type="GO" id="GO:0006813">
    <property type="term" value="P:potassium ion transport"/>
    <property type="evidence" value="ECO:0007669"/>
    <property type="project" value="InterPro"/>
</dbReference>
<dbReference type="PROSITE" id="PS51202">
    <property type="entry name" value="RCK_C"/>
    <property type="match status" value="1"/>
</dbReference>
<evidence type="ECO:0000313" key="3">
    <source>
        <dbReference type="EMBL" id="SDJ01207.1"/>
    </source>
</evidence>
<dbReference type="Pfam" id="PF02080">
    <property type="entry name" value="TrkA_C"/>
    <property type="match status" value="1"/>
</dbReference>
<dbReference type="InterPro" id="IPR026278">
    <property type="entry name" value="KhtT"/>
</dbReference>
<dbReference type="PANTHER" id="PTHR30445">
    <property type="entry name" value="K(+)_H(+) ANTIPORTER SUBUNIT KHTT"/>
    <property type="match status" value="1"/>
</dbReference>
<feature type="domain" description="RCK C-terminal" evidence="1">
    <location>
        <begin position="76"/>
        <end position="160"/>
    </location>
</feature>
<dbReference type="AlphaFoldDB" id="A0A0D1VEL6"/>
<dbReference type="PATRIC" id="fig|47500.8.peg.4994"/>
<sequence length="164" mass="18040">MDIKTAELPGIGKKISFHTSENSMIVLIIHHSGKRDLYFFEDADSDEADFFITLNGEETRQLGAQLLGAIYQPVDTDKMKMFQDKILIEWIELSAHSSLVNKSIGDSQIRTRTGASIIGIVKGENTIAVPDIDVVLQPGDVLMTLGKKEQIATFAALCKGEDQS</sequence>
<dbReference type="OrthoDB" id="67547at2"/>
<dbReference type="GO" id="GO:0008324">
    <property type="term" value="F:monoatomic cation transmembrane transporter activity"/>
    <property type="evidence" value="ECO:0007669"/>
    <property type="project" value="InterPro"/>
</dbReference>
<accession>A0A0D1VEL6</accession>
<dbReference type="InterPro" id="IPR006037">
    <property type="entry name" value="RCK_C"/>
</dbReference>
<evidence type="ECO:0000313" key="5">
    <source>
        <dbReference type="Proteomes" id="UP000182836"/>
    </source>
</evidence>
<protein>
    <submittedName>
        <fullName evidence="2">Potassium transporter TrkA</fullName>
    </submittedName>
    <submittedName>
        <fullName evidence="3">TrkA domain protein</fullName>
    </submittedName>
</protein>
<dbReference type="InterPro" id="IPR036721">
    <property type="entry name" value="RCK_C_sf"/>
</dbReference>
<evidence type="ECO:0000259" key="1">
    <source>
        <dbReference type="PROSITE" id="PS51202"/>
    </source>
</evidence>
<name>A0A0D1VEL6_ANEMI</name>
<dbReference type="EMBL" id="FNED01000010">
    <property type="protein sequence ID" value="SDJ01207.1"/>
    <property type="molecule type" value="Genomic_DNA"/>
</dbReference>
<dbReference type="SUPFAM" id="SSF116726">
    <property type="entry name" value="TrkA C-terminal domain-like"/>
    <property type="match status" value="1"/>
</dbReference>
<dbReference type="EMBL" id="LGUG01000004">
    <property type="protein sequence ID" value="KON97341.1"/>
    <property type="molecule type" value="Genomic_DNA"/>
</dbReference>
<organism evidence="2 4">
    <name type="scientific">Aneurinibacillus migulanus</name>
    <name type="common">Bacillus migulanus</name>
    <dbReference type="NCBI Taxonomy" id="47500"/>
    <lineage>
        <taxon>Bacteria</taxon>
        <taxon>Bacillati</taxon>
        <taxon>Bacillota</taxon>
        <taxon>Bacilli</taxon>
        <taxon>Bacillales</taxon>
        <taxon>Paenibacillaceae</taxon>
        <taxon>Aneurinibacillus group</taxon>
        <taxon>Aneurinibacillus</taxon>
    </lineage>
</organism>
<reference evidence="3 5" key="2">
    <citation type="submission" date="2016-10" db="EMBL/GenBank/DDBJ databases">
        <authorList>
            <person name="de Groot N.N."/>
        </authorList>
    </citation>
    <scope>NUCLEOTIDE SEQUENCE [LARGE SCALE GENOMIC DNA]</scope>
    <source>
        <strain evidence="3 5">DSM 2895</strain>
    </source>
</reference>
<dbReference type="GeneID" id="42307353"/>
<dbReference type="InterPro" id="IPR050144">
    <property type="entry name" value="AAE_transporter"/>
</dbReference>
<dbReference type="Gene3D" id="3.30.70.1450">
    <property type="entry name" value="Regulator of K+ conductance, C-terminal domain"/>
    <property type="match status" value="1"/>
</dbReference>
<proteinExistence type="predicted"/>
<dbReference type="PIRSF" id="PIRSF005028">
    <property type="entry name" value="KhtT"/>
    <property type="match status" value="1"/>
</dbReference>
<dbReference type="Pfam" id="PF25991">
    <property type="entry name" value="KhtT_N"/>
    <property type="match status" value="1"/>
</dbReference>
<keyword evidence="4" id="KW-1185">Reference proteome</keyword>
<dbReference type="Proteomes" id="UP000037269">
    <property type="component" value="Unassembled WGS sequence"/>
</dbReference>